<evidence type="ECO:0000256" key="3">
    <source>
        <dbReference type="ARBA" id="ARBA00022741"/>
    </source>
</evidence>
<evidence type="ECO:0000256" key="2">
    <source>
        <dbReference type="ARBA" id="ARBA00022701"/>
    </source>
</evidence>
<dbReference type="InterPro" id="IPR037103">
    <property type="entry name" value="Tubulin/FtsZ-like_C"/>
</dbReference>
<keyword evidence="7" id="KW-1185">Reference proteome</keyword>
<evidence type="ECO:0000313" key="6">
    <source>
        <dbReference type="EMBL" id="GIQ88618.1"/>
    </source>
</evidence>
<dbReference type="InterPro" id="IPR018316">
    <property type="entry name" value="Tubulin/FtsZ_2-layer-sand-dom"/>
</dbReference>
<dbReference type="InterPro" id="IPR000217">
    <property type="entry name" value="Tubulin"/>
</dbReference>
<evidence type="ECO:0000256" key="1">
    <source>
        <dbReference type="ARBA" id="ARBA00009636"/>
    </source>
</evidence>
<keyword evidence="3" id="KW-0547">Nucleotide-binding</keyword>
<dbReference type="AlphaFoldDB" id="A0A9K3GMX6"/>
<dbReference type="Pfam" id="PF03953">
    <property type="entry name" value="Tubulin_C"/>
    <property type="match status" value="1"/>
</dbReference>
<evidence type="ECO:0000256" key="4">
    <source>
        <dbReference type="ARBA" id="ARBA00023134"/>
    </source>
</evidence>
<evidence type="ECO:0000259" key="5">
    <source>
        <dbReference type="Pfam" id="PF03953"/>
    </source>
</evidence>
<reference evidence="6 7" key="1">
    <citation type="journal article" date="2018" name="PLoS ONE">
        <title>The draft genome of Kipferlia bialata reveals reductive genome evolution in fornicate parasites.</title>
        <authorList>
            <person name="Tanifuji G."/>
            <person name="Takabayashi S."/>
            <person name="Kume K."/>
            <person name="Takagi M."/>
            <person name="Nakayama T."/>
            <person name="Kamikawa R."/>
            <person name="Inagaki Y."/>
            <person name="Hashimoto T."/>
        </authorList>
    </citation>
    <scope>NUCLEOTIDE SEQUENCE [LARGE SCALE GENOMIC DNA]</scope>
    <source>
        <strain evidence="6">NY0173</strain>
    </source>
</reference>
<proteinExistence type="inferred from homology"/>
<protein>
    <submittedName>
        <fullName evidence="6">Gamma tubulin</fullName>
    </submittedName>
</protein>
<dbReference type="OrthoDB" id="10249382at2759"/>
<sequence length="154" mass="17401">MRRLRSQKNMMVSLPDIRTQGCYVSLLNILQGDIDVRSVHEQLQRERHSDRNINFIPWGPGAVQVALSKQSPYLKTPNKVSGMLLANHTNIGTVFNKSAKQFDKLFRAKANLHSYTNEGMDVGDFEVAREVCASIVSEYSAAEKPNYLDYAPLE</sequence>
<dbReference type="Proteomes" id="UP000265618">
    <property type="component" value="Unassembled WGS sequence"/>
</dbReference>
<name>A0A9K3GMX6_9EUKA</name>
<keyword evidence="2" id="KW-0493">Microtubule</keyword>
<organism evidence="6 7">
    <name type="scientific">Kipferlia bialata</name>
    <dbReference type="NCBI Taxonomy" id="797122"/>
    <lineage>
        <taxon>Eukaryota</taxon>
        <taxon>Metamonada</taxon>
        <taxon>Carpediemonas-like organisms</taxon>
        <taxon>Kipferlia</taxon>
    </lineage>
</organism>
<feature type="domain" description="Tubulin/FtsZ 2-layer sandwich" evidence="5">
    <location>
        <begin position="1"/>
        <end position="97"/>
    </location>
</feature>
<gene>
    <name evidence="6" type="ORF">KIPB_010911</name>
</gene>
<dbReference type="GO" id="GO:0005874">
    <property type="term" value="C:microtubule"/>
    <property type="evidence" value="ECO:0007669"/>
    <property type="project" value="UniProtKB-KW"/>
</dbReference>
<dbReference type="InterPro" id="IPR023123">
    <property type="entry name" value="Tubulin_C"/>
</dbReference>
<comment type="caution">
    <text evidence="6">The sequence shown here is derived from an EMBL/GenBank/DDBJ whole genome shotgun (WGS) entry which is preliminary data.</text>
</comment>
<comment type="similarity">
    <text evidence="1">Belongs to the tubulin family.</text>
</comment>
<dbReference type="InterPro" id="IPR008280">
    <property type="entry name" value="Tub_FtsZ_C"/>
</dbReference>
<dbReference type="EMBL" id="BDIP01004232">
    <property type="protein sequence ID" value="GIQ88618.1"/>
    <property type="molecule type" value="Genomic_DNA"/>
</dbReference>
<dbReference type="PANTHER" id="PTHR11588">
    <property type="entry name" value="TUBULIN"/>
    <property type="match status" value="1"/>
</dbReference>
<dbReference type="Gene3D" id="3.30.1330.20">
    <property type="entry name" value="Tubulin/FtsZ, C-terminal domain"/>
    <property type="match status" value="1"/>
</dbReference>
<dbReference type="GO" id="GO:0005525">
    <property type="term" value="F:GTP binding"/>
    <property type="evidence" value="ECO:0007669"/>
    <property type="project" value="UniProtKB-KW"/>
</dbReference>
<dbReference type="GO" id="GO:0007017">
    <property type="term" value="P:microtubule-based process"/>
    <property type="evidence" value="ECO:0007669"/>
    <property type="project" value="InterPro"/>
</dbReference>
<evidence type="ECO:0000313" key="7">
    <source>
        <dbReference type="Proteomes" id="UP000265618"/>
    </source>
</evidence>
<keyword evidence="4" id="KW-0342">GTP-binding</keyword>
<dbReference type="Gene3D" id="1.10.287.600">
    <property type="entry name" value="Helix hairpin bin"/>
    <property type="match status" value="1"/>
</dbReference>
<dbReference type="SUPFAM" id="SSF55307">
    <property type="entry name" value="Tubulin C-terminal domain-like"/>
    <property type="match status" value="1"/>
</dbReference>
<accession>A0A9K3GMX6</accession>